<evidence type="ECO:0000256" key="5">
    <source>
        <dbReference type="SAM" id="SignalP"/>
    </source>
</evidence>
<dbReference type="Pfam" id="PF00232">
    <property type="entry name" value="Glyco_hydro_1"/>
    <property type="match status" value="2"/>
</dbReference>
<keyword evidence="3" id="KW-0326">Glycosidase</keyword>
<organism evidence="6 7">
    <name type="scientific">Megalurothrips usitatus</name>
    <name type="common">bean blossom thrips</name>
    <dbReference type="NCBI Taxonomy" id="439358"/>
    <lineage>
        <taxon>Eukaryota</taxon>
        <taxon>Metazoa</taxon>
        <taxon>Ecdysozoa</taxon>
        <taxon>Arthropoda</taxon>
        <taxon>Hexapoda</taxon>
        <taxon>Insecta</taxon>
        <taxon>Pterygota</taxon>
        <taxon>Neoptera</taxon>
        <taxon>Paraneoptera</taxon>
        <taxon>Thysanoptera</taxon>
        <taxon>Terebrantia</taxon>
        <taxon>Thripoidea</taxon>
        <taxon>Thripidae</taxon>
        <taxon>Megalurothrips</taxon>
    </lineage>
</organism>
<dbReference type="Gene3D" id="3.20.20.80">
    <property type="entry name" value="Glycosidases"/>
    <property type="match status" value="2"/>
</dbReference>
<dbReference type="SUPFAM" id="SSF51445">
    <property type="entry name" value="(Trans)glycosidases"/>
    <property type="match status" value="1"/>
</dbReference>
<evidence type="ECO:0000313" key="7">
    <source>
        <dbReference type="Proteomes" id="UP001075354"/>
    </source>
</evidence>
<comment type="caution">
    <text evidence="6">The sequence shown here is derived from an EMBL/GenBank/DDBJ whole genome shotgun (WGS) entry which is preliminary data.</text>
</comment>
<dbReference type="InterPro" id="IPR017853">
    <property type="entry name" value="GH"/>
</dbReference>
<name>A0AAV7XX51_9NEOP</name>
<keyword evidence="2" id="KW-0378">Hydrolase</keyword>
<protein>
    <recommendedName>
        <fullName evidence="8">Myrosinase 1-like</fullName>
    </recommendedName>
</protein>
<evidence type="ECO:0000256" key="1">
    <source>
        <dbReference type="ARBA" id="ARBA00010838"/>
    </source>
</evidence>
<accession>A0AAV7XX51</accession>
<evidence type="ECO:0000313" key="6">
    <source>
        <dbReference type="EMBL" id="KAJ1530252.1"/>
    </source>
</evidence>
<gene>
    <name evidence="6" type="ORF">ONE63_005175</name>
</gene>
<feature type="signal peptide" evidence="5">
    <location>
        <begin position="1"/>
        <end position="19"/>
    </location>
</feature>
<dbReference type="PRINTS" id="PR00131">
    <property type="entry name" value="GLHYDRLASE1"/>
</dbReference>
<sequence>MRCVAVCVAVLLAARLGAALPTAARAENSSRYALPEDMLLGAGLMAVQTEGAWNTEGKGESAADRLFHTLPEIYPVSHDTAADSYNRYKEDVAMAAKLKLKLYKFSMSWSRILPTGDATKNNSAGVQYYHDLIKEIKSYGMTPMVMMYHLDHPQVLEDQFQGWQDPKMIEKFTEYARFLFDEYGQEVPLWGSINEPIMYCSYFNILFKRAKVHKTATGEDMYTCIYHIILAHKEAYKIFKEGRQSDCTDFIGLNIYFDYTVGYKHGANDSLPDDGTGTDLSVIQEALALTRQDLPFLETIGSTQISFSAMKEGLVWTHKTYNKPIIICENGYGDTSGHGVHDHQRAAYYSASLRTLVATVKDYGVKVLAYCAWSLIDSYEFTAGYE</sequence>
<keyword evidence="7" id="KW-1185">Reference proteome</keyword>
<proteinExistence type="inferred from homology"/>
<dbReference type="PANTHER" id="PTHR10353">
    <property type="entry name" value="GLYCOSYL HYDROLASE"/>
    <property type="match status" value="1"/>
</dbReference>
<dbReference type="PANTHER" id="PTHR10353:SF36">
    <property type="entry name" value="LP05116P"/>
    <property type="match status" value="1"/>
</dbReference>
<evidence type="ECO:0000256" key="4">
    <source>
        <dbReference type="RuleBase" id="RU003690"/>
    </source>
</evidence>
<dbReference type="InterPro" id="IPR001360">
    <property type="entry name" value="Glyco_hydro_1"/>
</dbReference>
<keyword evidence="5" id="KW-0732">Signal</keyword>
<evidence type="ECO:0000256" key="3">
    <source>
        <dbReference type="ARBA" id="ARBA00023295"/>
    </source>
</evidence>
<comment type="similarity">
    <text evidence="1 4">Belongs to the glycosyl hydrolase 1 family.</text>
</comment>
<dbReference type="AlphaFoldDB" id="A0AAV7XX51"/>
<dbReference type="Proteomes" id="UP001075354">
    <property type="component" value="Chromosome 2"/>
</dbReference>
<dbReference type="EMBL" id="JAPTSV010000002">
    <property type="protein sequence ID" value="KAJ1530252.1"/>
    <property type="molecule type" value="Genomic_DNA"/>
</dbReference>
<dbReference type="GO" id="GO:0005975">
    <property type="term" value="P:carbohydrate metabolic process"/>
    <property type="evidence" value="ECO:0007669"/>
    <property type="project" value="InterPro"/>
</dbReference>
<feature type="chain" id="PRO_5043809760" description="Myrosinase 1-like" evidence="5">
    <location>
        <begin position="20"/>
        <end position="386"/>
    </location>
</feature>
<dbReference type="GO" id="GO:0008422">
    <property type="term" value="F:beta-glucosidase activity"/>
    <property type="evidence" value="ECO:0007669"/>
    <property type="project" value="TreeGrafter"/>
</dbReference>
<reference evidence="6" key="1">
    <citation type="submission" date="2022-12" db="EMBL/GenBank/DDBJ databases">
        <title>Chromosome-level genome assembly of the bean flower thrips Megalurothrips usitatus.</title>
        <authorList>
            <person name="Ma L."/>
            <person name="Liu Q."/>
            <person name="Li H."/>
            <person name="Cai W."/>
        </authorList>
    </citation>
    <scope>NUCLEOTIDE SEQUENCE</scope>
    <source>
        <strain evidence="6">Cailab_2022a</strain>
    </source>
</reference>
<evidence type="ECO:0000256" key="2">
    <source>
        <dbReference type="ARBA" id="ARBA00022801"/>
    </source>
</evidence>
<evidence type="ECO:0008006" key="8">
    <source>
        <dbReference type="Google" id="ProtNLM"/>
    </source>
</evidence>